<keyword evidence="1" id="KW-0472">Membrane</keyword>
<comment type="caution">
    <text evidence="3">The sequence shown here is derived from an EMBL/GenBank/DDBJ whole genome shotgun (WGS) entry which is preliminary data.</text>
</comment>
<evidence type="ECO:0000256" key="2">
    <source>
        <dbReference type="SAM" id="SignalP"/>
    </source>
</evidence>
<keyword evidence="1" id="KW-0812">Transmembrane</keyword>
<name>A0A3L9YAU8_9RHOB</name>
<evidence type="ECO:0008006" key="5">
    <source>
        <dbReference type="Google" id="ProtNLM"/>
    </source>
</evidence>
<keyword evidence="4" id="KW-1185">Reference proteome</keyword>
<feature type="signal peptide" evidence="2">
    <location>
        <begin position="1"/>
        <end position="19"/>
    </location>
</feature>
<dbReference type="AlphaFoldDB" id="A0A3L9YAU8"/>
<keyword evidence="2" id="KW-0732">Signal</keyword>
<feature type="chain" id="PRO_5018285732" description="Ferrochelatase" evidence="2">
    <location>
        <begin position="20"/>
        <end position="60"/>
    </location>
</feature>
<protein>
    <recommendedName>
        <fullName evidence="5">Ferrochelatase</fullName>
    </recommendedName>
</protein>
<gene>
    <name evidence="3" type="ORF">D9R08_00035</name>
</gene>
<reference evidence="3 4" key="1">
    <citation type="submission" date="2018-10" db="EMBL/GenBank/DDBJ databases">
        <authorList>
            <person name="Jung H.S."/>
            <person name="Jeon C.O."/>
        </authorList>
    </citation>
    <scope>NUCLEOTIDE SEQUENCE [LARGE SCALE GENOMIC DNA]</scope>
    <source>
        <strain evidence="3 4">MA-7-27</strain>
    </source>
</reference>
<keyword evidence="1" id="KW-1133">Transmembrane helix</keyword>
<dbReference type="RefSeq" id="WP_121895975.1">
    <property type="nucleotide sequence ID" value="NZ_RCNT01000001.1"/>
</dbReference>
<dbReference type="EMBL" id="RCNT01000001">
    <property type="protein sequence ID" value="RMA43383.1"/>
    <property type="molecule type" value="Genomic_DNA"/>
</dbReference>
<dbReference type="Proteomes" id="UP000281343">
    <property type="component" value="Unassembled WGS sequence"/>
</dbReference>
<evidence type="ECO:0000313" key="3">
    <source>
        <dbReference type="EMBL" id="RMA43383.1"/>
    </source>
</evidence>
<evidence type="ECO:0000313" key="4">
    <source>
        <dbReference type="Proteomes" id="UP000281343"/>
    </source>
</evidence>
<sequence>MKKLALAAAISVAATSAFAGGMAEPVLEPVVIVEDTSTSAGGILVPILALILIAAAVAAD</sequence>
<accession>A0A3L9YAU8</accession>
<evidence type="ECO:0000256" key="1">
    <source>
        <dbReference type="SAM" id="Phobius"/>
    </source>
</evidence>
<proteinExistence type="predicted"/>
<organism evidence="3 4">
    <name type="scientific">Rhodophyticola porphyridii</name>
    <dbReference type="NCBI Taxonomy" id="1852017"/>
    <lineage>
        <taxon>Bacteria</taxon>
        <taxon>Pseudomonadati</taxon>
        <taxon>Pseudomonadota</taxon>
        <taxon>Alphaproteobacteria</taxon>
        <taxon>Rhodobacterales</taxon>
        <taxon>Roseobacteraceae</taxon>
        <taxon>Rhodophyticola</taxon>
    </lineage>
</organism>
<feature type="transmembrane region" description="Helical" evidence="1">
    <location>
        <begin position="39"/>
        <end position="59"/>
    </location>
</feature>